<dbReference type="InterPro" id="IPR014044">
    <property type="entry name" value="CAP_dom"/>
</dbReference>
<dbReference type="PANTHER" id="PTHR31157">
    <property type="entry name" value="SCP DOMAIN-CONTAINING PROTEIN"/>
    <property type="match status" value="1"/>
</dbReference>
<name>L0DKB9_SINAD</name>
<feature type="domain" description="SCP" evidence="1">
    <location>
        <begin position="48"/>
        <end position="160"/>
    </location>
</feature>
<dbReference type="eggNOG" id="COG2340">
    <property type="taxonomic scope" value="Bacteria"/>
</dbReference>
<dbReference type="Pfam" id="PF00188">
    <property type="entry name" value="CAP"/>
    <property type="match status" value="2"/>
</dbReference>
<evidence type="ECO:0000313" key="3">
    <source>
        <dbReference type="Proteomes" id="UP000010798"/>
    </source>
</evidence>
<dbReference type="AlphaFoldDB" id="L0DKB9"/>
<dbReference type="Proteomes" id="UP000010798">
    <property type="component" value="Chromosome"/>
</dbReference>
<evidence type="ECO:0000259" key="1">
    <source>
        <dbReference type="Pfam" id="PF00188"/>
    </source>
</evidence>
<organism evidence="2 3">
    <name type="scientific">Singulisphaera acidiphila (strain ATCC BAA-1392 / DSM 18658 / VKM B-2454 / MOB10)</name>
    <dbReference type="NCBI Taxonomy" id="886293"/>
    <lineage>
        <taxon>Bacteria</taxon>
        <taxon>Pseudomonadati</taxon>
        <taxon>Planctomycetota</taxon>
        <taxon>Planctomycetia</taxon>
        <taxon>Isosphaerales</taxon>
        <taxon>Isosphaeraceae</taxon>
        <taxon>Singulisphaera</taxon>
    </lineage>
</organism>
<dbReference type="HOGENOM" id="CLU_773347_0_0_0"/>
<evidence type="ECO:0000313" key="2">
    <source>
        <dbReference type="EMBL" id="AGA29101.1"/>
    </source>
</evidence>
<sequence length="300" mass="32697">MQARQHGVAIVFVVVVAVGVAFASASGPRAGAPEKAKKNRADVSALIAAHNRERAAEKLGPLTANLKLEAAALAHARDMALHEKMTHEGSDGSTPKQRIELEGYHYLGLAENVASGARSIPEVMRLWMASPPHRKNILGDFTEAGFALVEGKDGTPFWSAEFGKPMPRLDPEKAVADVVSLLDHERKQQAGKPPLKLEPKLATAARRHARAMAAHNEFRTKDDDDLTPFDQVEKSGYRFKRIGQASLQGQSTAEEAVRAWLEEPSNRESLLGDVKDVGVGYATSEKGIPFWSLIFAEPRR</sequence>
<dbReference type="PANTHER" id="PTHR31157:SF1">
    <property type="entry name" value="SCP DOMAIN-CONTAINING PROTEIN"/>
    <property type="match status" value="1"/>
</dbReference>
<dbReference type="OrthoDB" id="9783944at2"/>
<dbReference type="STRING" id="886293.Sinac_4945"/>
<keyword evidence="3" id="KW-1185">Reference proteome</keyword>
<dbReference type="CDD" id="cd05379">
    <property type="entry name" value="CAP_bacterial"/>
    <property type="match status" value="2"/>
</dbReference>
<dbReference type="InterPro" id="IPR035940">
    <property type="entry name" value="CAP_sf"/>
</dbReference>
<dbReference type="EMBL" id="CP003364">
    <property type="protein sequence ID" value="AGA29101.1"/>
    <property type="molecule type" value="Genomic_DNA"/>
</dbReference>
<dbReference type="SUPFAM" id="SSF55797">
    <property type="entry name" value="PR-1-like"/>
    <property type="match status" value="2"/>
</dbReference>
<dbReference type="RefSeq" id="WP_015248209.1">
    <property type="nucleotide sequence ID" value="NC_019892.1"/>
</dbReference>
<feature type="domain" description="SCP" evidence="1">
    <location>
        <begin position="185"/>
        <end position="293"/>
    </location>
</feature>
<reference evidence="2 3" key="1">
    <citation type="submission" date="2012-02" db="EMBL/GenBank/DDBJ databases">
        <title>Complete sequence of chromosome of Singulisphaera acidiphila DSM 18658.</title>
        <authorList>
            <consortium name="US DOE Joint Genome Institute (JGI-PGF)"/>
            <person name="Lucas S."/>
            <person name="Copeland A."/>
            <person name="Lapidus A."/>
            <person name="Glavina del Rio T."/>
            <person name="Dalin E."/>
            <person name="Tice H."/>
            <person name="Bruce D."/>
            <person name="Goodwin L."/>
            <person name="Pitluck S."/>
            <person name="Peters L."/>
            <person name="Ovchinnikova G."/>
            <person name="Chertkov O."/>
            <person name="Kyrpides N."/>
            <person name="Mavromatis K."/>
            <person name="Ivanova N."/>
            <person name="Brettin T."/>
            <person name="Detter J.C."/>
            <person name="Han C."/>
            <person name="Larimer F."/>
            <person name="Land M."/>
            <person name="Hauser L."/>
            <person name="Markowitz V."/>
            <person name="Cheng J.-F."/>
            <person name="Hugenholtz P."/>
            <person name="Woyke T."/>
            <person name="Wu D."/>
            <person name="Tindall B."/>
            <person name="Pomrenke H."/>
            <person name="Brambilla E."/>
            <person name="Klenk H.-P."/>
            <person name="Eisen J.A."/>
        </authorList>
    </citation>
    <scope>NUCLEOTIDE SEQUENCE [LARGE SCALE GENOMIC DNA]</scope>
    <source>
        <strain evidence="3">ATCC BAA-1392 / DSM 18658 / VKM B-2454 / MOB10</strain>
    </source>
</reference>
<proteinExistence type="predicted"/>
<protein>
    <submittedName>
        <fullName evidence="2">Uncharacterized protein with SCP/PR1 domains</fullName>
    </submittedName>
</protein>
<accession>L0DKB9</accession>
<dbReference type="KEGG" id="saci:Sinac_4945"/>
<gene>
    <name evidence="2" type="ordered locus">Sinac_4945</name>
</gene>
<dbReference type="Gene3D" id="3.40.33.10">
    <property type="entry name" value="CAP"/>
    <property type="match status" value="2"/>
</dbReference>